<dbReference type="Gene3D" id="1.10.3730.20">
    <property type="match status" value="1"/>
</dbReference>
<evidence type="ECO:0000313" key="4">
    <source>
        <dbReference type="EMBL" id="MCQ4118726.1"/>
    </source>
</evidence>
<reference evidence="4 5" key="1">
    <citation type="submission" date="2022-07" db="EMBL/GenBank/DDBJ databases">
        <title>Degradation activity of malathion, p-nitrophenol and potential low-temperature adaptation strategy of Rhodococcus sp. FXJ9.536.</title>
        <authorList>
            <person name="Huang J."/>
            <person name="Huang Y."/>
        </authorList>
    </citation>
    <scope>NUCLEOTIDE SEQUENCE [LARGE SCALE GENOMIC DNA]</scope>
    <source>
        <strain evidence="4 5">FXJ9.536</strain>
    </source>
</reference>
<accession>A0ABT1Q913</accession>
<proteinExistence type="inferred from homology"/>
<dbReference type="Pfam" id="PF00892">
    <property type="entry name" value="EamA"/>
    <property type="match status" value="1"/>
</dbReference>
<feature type="transmembrane region" description="Helical" evidence="2">
    <location>
        <begin position="12"/>
        <end position="30"/>
    </location>
</feature>
<dbReference type="Proteomes" id="UP001524501">
    <property type="component" value="Unassembled WGS sequence"/>
</dbReference>
<dbReference type="EMBL" id="JANFQF010000004">
    <property type="protein sequence ID" value="MCQ4118726.1"/>
    <property type="molecule type" value="Genomic_DNA"/>
</dbReference>
<feature type="transmembrane region" description="Helical" evidence="2">
    <location>
        <begin position="95"/>
        <end position="113"/>
    </location>
</feature>
<comment type="caution">
    <text evidence="4">The sequence shown here is derived from an EMBL/GenBank/DDBJ whole genome shotgun (WGS) entry which is preliminary data.</text>
</comment>
<name>A0ABT1Q913_9NOCA</name>
<gene>
    <name evidence="4" type="ORF">NOF53_05985</name>
</gene>
<organism evidence="4 5">
    <name type="scientific">Rhodococcus tibetensis</name>
    <dbReference type="NCBI Taxonomy" id="2965064"/>
    <lineage>
        <taxon>Bacteria</taxon>
        <taxon>Bacillati</taxon>
        <taxon>Actinomycetota</taxon>
        <taxon>Actinomycetes</taxon>
        <taxon>Mycobacteriales</taxon>
        <taxon>Nocardiaceae</taxon>
        <taxon>Rhodococcus</taxon>
    </lineage>
</organism>
<sequence length="121" mass="12057">MKAGAGPEAAMGQMFGLGGLFLLPVLVASWRGGLNTAAGATATVYLVVVPTVPAYLLFAAGLRRLPPATVATLTLTEPVVAALLGTAILGEQLTVVAGIGTAAVVTSLAVSTLRTREVLTA</sequence>
<evidence type="ECO:0000259" key="3">
    <source>
        <dbReference type="Pfam" id="PF00892"/>
    </source>
</evidence>
<keyword evidence="2" id="KW-0472">Membrane</keyword>
<keyword evidence="5" id="KW-1185">Reference proteome</keyword>
<evidence type="ECO:0000313" key="5">
    <source>
        <dbReference type="Proteomes" id="UP001524501"/>
    </source>
</evidence>
<dbReference type="SUPFAM" id="SSF103481">
    <property type="entry name" value="Multidrug resistance efflux transporter EmrE"/>
    <property type="match status" value="1"/>
</dbReference>
<dbReference type="RefSeq" id="WP_255966376.1">
    <property type="nucleotide sequence ID" value="NZ_JANFQF010000004.1"/>
</dbReference>
<keyword evidence="2" id="KW-1133">Transmembrane helix</keyword>
<protein>
    <submittedName>
        <fullName evidence="4">DMT family transporter</fullName>
    </submittedName>
</protein>
<comment type="similarity">
    <text evidence="1">Belongs to the EamA transporter family.</text>
</comment>
<dbReference type="InterPro" id="IPR037185">
    <property type="entry name" value="EmrE-like"/>
</dbReference>
<keyword evidence="2" id="KW-0812">Transmembrane</keyword>
<evidence type="ECO:0000256" key="1">
    <source>
        <dbReference type="ARBA" id="ARBA00007362"/>
    </source>
</evidence>
<feature type="transmembrane region" description="Helical" evidence="2">
    <location>
        <begin position="36"/>
        <end position="58"/>
    </location>
</feature>
<dbReference type="InterPro" id="IPR000620">
    <property type="entry name" value="EamA_dom"/>
</dbReference>
<evidence type="ECO:0000256" key="2">
    <source>
        <dbReference type="SAM" id="Phobius"/>
    </source>
</evidence>
<feature type="domain" description="EamA" evidence="3">
    <location>
        <begin position="6"/>
        <end position="111"/>
    </location>
</feature>